<feature type="region of interest" description="Disordered" evidence="1">
    <location>
        <begin position="333"/>
        <end position="354"/>
    </location>
</feature>
<feature type="compositionally biased region" description="Low complexity" evidence="1">
    <location>
        <begin position="1019"/>
        <end position="1028"/>
    </location>
</feature>
<feature type="region of interest" description="Disordered" evidence="1">
    <location>
        <begin position="205"/>
        <end position="224"/>
    </location>
</feature>
<dbReference type="RefSeq" id="XP_067066154.1">
    <property type="nucleotide sequence ID" value="XM_067210121.1"/>
</dbReference>
<protein>
    <submittedName>
        <fullName evidence="3">Uncharacterized protein</fullName>
    </submittedName>
</protein>
<proteinExistence type="predicted"/>
<feature type="region of interest" description="Disordered" evidence="1">
    <location>
        <begin position="679"/>
        <end position="1058"/>
    </location>
</feature>
<feature type="compositionally biased region" description="Gly residues" evidence="1">
    <location>
        <begin position="1308"/>
        <end position="1320"/>
    </location>
</feature>
<evidence type="ECO:0000256" key="2">
    <source>
        <dbReference type="SAM" id="Phobius"/>
    </source>
</evidence>
<feature type="compositionally biased region" description="Low complexity" evidence="1">
    <location>
        <begin position="525"/>
        <end position="538"/>
    </location>
</feature>
<dbReference type="InterPro" id="IPR052225">
    <property type="entry name" value="Ser/Arg_repetitive_matrix"/>
</dbReference>
<feature type="transmembrane region" description="Helical" evidence="2">
    <location>
        <begin position="1391"/>
        <end position="1410"/>
    </location>
</feature>
<feature type="region of interest" description="Disordered" evidence="1">
    <location>
        <begin position="1300"/>
        <end position="1339"/>
    </location>
</feature>
<feature type="compositionally biased region" description="Basic and acidic residues" evidence="1">
    <location>
        <begin position="909"/>
        <end position="919"/>
    </location>
</feature>
<feature type="compositionally biased region" description="Basic residues" evidence="1">
    <location>
        <begin position="979"/>
        <end position="999"/>
    </location>
</feature>
<dbReference type="PANTHER" id="PTHR23148:SF4">
    <property type="entry name" value="PDZ DOMAIN-CONTAINING PROTEIN"/>
    <property type="match status" value="1"/>
</dbReference>
<feature type="compositionally biased region" description="Basic residues" evidence="1">
    <location>
        <begin position="679"/>
        <end position="688"/>
    </location>
</feature>
<keyword evidence="2" id="KW-0812">Transmembrane</keyword>
<feature type="compositionally biased region" description="Low complexity" evidence="1">
    <location>
        <begin position="928"/>
        <end position="954"/>
    </location>
</feature>
<feature type="transmembrane region" description="Helical" evidence="2">
    <location>
        <begin position="1204"/>
        <end position="1223"/>
    </location>
</feature>
<keyword evidence="4" id="KW-1185">Reference proteome</keyword>
<dbReference type="KEGG" id="loi:92364055"/>
<feature type="compositionally biased region" description="Low complexity" evidence="1">
    <location>
        <begin position="878"/>
        <end position="895"/>
    </location>
</feature>
<name>A0A836HKQ9_9TRYP</name>
<organism evidence="3 4">
    <name type="scientific">Leishmania orientalis</name>
    <dbReference type="NCBI Taxonomy" id="2249476"/>
    <lineage>
        <taxon>Eukaryota</taxon>
        <taxon>Discoba</taxon>
        <taxon>Euglenozoa</taxon>
        <taxon>Kinetoplastea</taxon>
        <taxon>Metakinetoplastina</taxon>
        <taxon>Trypanosomatida</taxon>
        <taxon>Trypanosomatidae</taxon>
        <taxon>Leishmaniinae</taxon>
        <taxon>Leishmania</taxon>
    </lineage>
</organism>
<dbReference type="GO" id="GO:0005681">
    <property type="term" value="C:spliceosomal complex"/>
    <property type="evidence" value="ECO:0007669"/>
    <property type="project" value="TreeGrafter"/>
</dbReference>
<dbReference type="Proteomes" id="UP000674143">
    <property type="component" value="Unassembled WGS sequence"/>
</dbReference>
<dbReference type="PANTHER" id="PTHR23148">
    <property type="entry name" value="SERINE/ARGININE REGULATED NUCLEAR MATRIX PROTEIN"/>
    <property type="match status" value="1"/>
</dbReference>
<reference evidence="4" key="2">
    <citation type="journal article" date="2021" name="Sci. Data">
        <title>Chromosome-scale genome sequencing, assembly and annotation of six genomes from subfamily Leishmaniinae.</title>
        <authorList>
            <person name="Almutairi H."/>
            <person name="Urbaniak M.D."/>
            <person name="Bates M.D."/>
            <person name="Jariyapan N."/>
            <person name="Kwakye-Nuako G."/>
            <person name="Thomaz Soccol V."/>
            <person name="Al-Salem W.S."/>
            <person name="Dillon R.J."/>
            <person name="Bates P.A."/>
            <person name="Gatherer D."/>
        </authorList>
    </citation>
    <scope>NUCLEOTIDE SEQUENCE [LARGE SCALE GENOMIC DNA]</scope>
</reference>
<feature type="compositionally biased region" description="Basic and acidic residues" evidence="1">
    <location>
        <begin position="969"/>
        <end position="978"/>
    </location>
</feature>
<dbReference type="GO" id="GO:0048024">
    <property type="term" value="P:regulation of mRNA splicing, via spliceosome"/>
    <property type="evidence" value="ECO:0007669"/>
    <property type="project" value="TreeGrafter"/>
</dbReference>
<sequence>MSVPCAKRCSVTHSMGKTTAASLPKGVVCFASRSHRAAPAERHGPHPSIGGLCRGGSLEATRTHLYRPALRSARRSVVCVWYLLLPLLLYSPTPPSAPPSRTPAGAATAPFLTPFLFARATQYSLPLAFQASDDADDACIASLAAAPTSLRAQADSALGWPMKEAAVPNISACPHYPMWALLAGVRGAEVLTSVVAGSVNTDAADGAGVEGGVDSPRRAHAKRGRPAARATVAEAATHRRTPKAAAAAAARPAGSTAYAVPRGLISALSGPRKALSQYYQVLNTDTFFLMLQGCTIRISIDTDVQPSYPYDSFQRYANAYVLDMSATGGSGSIHGHSSLSGNSTSSATTRANATGGDEVGEAAYPNITLHTAFFFWNQARLHCTLNAPALMSMMIDLINQQQEPAQSQLRYLHTHMQAREESRRALLSDGVVSAEVGPPLTASDAATDSTTPSSTGSVYPSCAANMPSPNDILSSSRGVPITRNSMQLSSTVVVKIFSFDVWYQLVGAPVPSPLRTARASTTAAPPSATYASSFSSGPHMRSGGGSAGASNDSPATAGYPFDLLADPEKVCTAPALYTISLNPLLAQASSWTLGSAAGWLQSSATVTHEYPAARVIAVVAQCSGVPLSFSVTASFVNPGNFAGSGENYFTSIIYFFFLVCYALLLVVLLVMIVPCNKRRRRQQRRGSRTRGSENQSISGDPSPATAPDGEKQSPAESAQRCADKARSCGARGQRRGSYAAGADSRDSHLEDDVSGAAIPAQSTSKGKAKKQAVIGAMSTPSGLADSASAAVKGKRRGQPRRLSPSTASAAAAEPQTCALTQRCTTDGCEGDAGSEPLRREAGERGGDERGGGARQREDEYAVEGCRGGRESDDSQTGVSSLYSVFSRTSSTSSLSGDDDVGCGTVDAPKGAEVRAEGVGRRRGRARSSGHSGAPTFSSLTHTSSFTLSSSSSSGDEPDRSESSSSPSDSTRDDGDNSRAARRRRRRKKQQQQARQRRHVSSPSTSRRYADDDLDDDSRSSSTSATDTAWFMAGDDADEDELRREGQRRRRRCREQGAQAWWKREDEQRTRVLSAQIDAQGATGAFVSPRRWRSRAERIPDAVRRHVLHPLQVWWAESHILIMYAPIQWLVLVLIMLKCLLSILFAAKFFMVAGVDFSIDSMGYSLPLVCVIFQVATDSLLIPTEMLVSMGWGLAFTTPLPTNHIVIASLATLVMFIVFVFSATCENDSLSMAVTVNRYTKRINSRQCNAIVYTRAALELACRVHNVFRMLTLSMWLSKTVVPADAAAMLRHRKLRKRQLQRADHQGHGIAGAGDGSGEWGWGPSDLHRRTPSASSRQRSSLSFGLPFNAATGGTATLPSTPVSRPPPPRLGYPGVSLSAMEVYLRYRSMRVSFAVLLLWPILLLVCGFTLYEPEDYHMLVALREVQIVHLLGFIVAFLRTASPLYC</sequence>
<keyword evidence="2" id="KW-0472">Membrane</keyword>
<feature type="transmembrane region" description="Helical" evidence="2">
    <location>
        <begin position="1416"/>
        <end position="1438"/>
    </location>
</feature>
<dbReference type="EMBL" id="JAFHLR010000003">
    <property type="protein sequence ID" value="KAG5488027.1"/>
    <property type="molecule type" value="Genomic_DNA"/>
</dbReference>
<evidence type="ECO:0000313" key="3">
    <source>
        <dbReference type="EMBL" id="KAG5488027.1"/>
    </source>
</evidence>
<feature type="compositionally biased region" description="Low complexity" evidence="1">
    <location>
        <begin position="803"/>
        <end position="812"/>
    </location>
</feature>
<feature type="region of interest" description="Disordered" evidence="1">
    <location>
        <begin position="525"/>
        <end position="551"/>
    </location>
</feature>
<feature type="transmembrane region" description="Helical" evidence="2">
    <location>
        <begin position="1128"/>
        <end position="1151"/>
    </location>
</feature>
<evidence type="ECO:0000313" key="4">
    <source>
        <dbReference type="Proteomes" id="UP000674143"/>
    </source>
</evidence>
<dbReference type="GO" id="GO:0003723">
    <property type="term" value="F:RNA binding"/>
    <property type="evidence" value="ECO:0007669"/>
    <property type="project" value="TreeGrafter"/>
</dbReference>
<gene>
    <name evidence="3" type="ORF">LSCM4_08251</name>
</gene>
<feature type="compositionally biased region" description="Low complexity" evidence="1">
    <location>
        <begin position="441"/>
        <end position="457"/>
    </location>
</feature>
<dbReference type="GeneID" id="92364055"/>
<accession>A0A836HKQ9</accession>
<reference evidence="4" key="1">
    <citation type="journal article" date="2021" name="Microbiol. Resour. Announc.">
        <title>LGAAP: Leishmaniinae Genome Assembly and Annotation Pipeline.</title>
        <authorList>
            <person name="Almutairi H."/>
            <person name="Urbaniak M.D."/>
            <person name="Bates M.D."/>
            <person name="Jariyapan N."/>
            <person name="Kwakye-Nuako G."/>
            <person name="Thomaz-Soccol V."/>
            <person name="Al-Salem W.S."/>
            <person name="Dillon R.J."/>
            <person name="Bates P.A."/>
            <person name="Gatherer D."/>
        </authorList>
    </citation>
    <scope>NUCLEOTIDE SEQUENCE [LARGE SCALE GENOMIC DNA]</scope>
</reference>
<feature type="transmembrane region" description="Helical" evidence="2">
    <location>
        <begin position="652"/>
        <end position="675"/>
    </location>
</feature>
<feature type="compositionally biased region" description="Basic and acidic residues" evidence="1">
    <location>
        <begin position="836"/>
        <end position="859"/>
    </location>
</feature>
<keyword evidence="2" id="KW-1133">Transmembrane helix</keyword>
<comment type="caution">
    <text evidence="3">The sequence shown here is derived from an EMBL/GenBank/DDBJ whole genome shotgun (WGS) entry which is preliminary data.</text>
</comment>
<feature type="region of interest" description="Disordered" evidence="1">
    <location>
        <begin position="438"/>
        <end position="461"/>
    </location>
</feature>
<evidence type="ECO:0000256" key="1">
    <source>
        <dbReference type="SAM" id="MobiDB-lite"/>
    </source>
</evidence>